<dbReference type="AlphaFoldDB" id="A0A9N7RCP4"/>
<evidence type="ECO:0000256" key="1">
    <source>
        <dbReference type="SAM" id="MobiDB-lite"/>
    </source>
</evidence>
<dbReference type="EMBL" id="CACSLK010024540">
    <property type="protein sequence ID" value="CAA0823302.1"/>
    <property type="molecule type" value="Genomic_DNA"/>
</dbReference>
<sequence>ENKKKRKANQHSDKSLWSRRRRRRIGLAGPETELSIPPAELLVPLIVTGLNSLKAQVDAREPGANVSYVTIITVLERRPPRRRLGPPGWRGRRLHWALLIDVWLGALGDRAANRRETEGDGYLVYLVLVMVSLYLCMRTRSVRVLYPIDKPFNESLRELLDKLTLKSQEEDEHSPKSSEGNNSDMGEQQQQPPRNTLRTLAQPMIGPITSCIRLPDVARNYELKMIYYNQLPAFHGLPSEHPLNFIWEFYNVLNTFPLSGLNDEQLKLRCTRSSLGGTTFIRRPRSFSHRSFCLLNYLFEPLHEAWEQFKDLQRQCAHHNLSPGLLMNCFYDSLHQNMQYMVDNTAGGDIGSKTAEEMFEIFETMNANSSQKSNWGKKAIVNEVGASHDLMAQQLAELTNPTTLQQLKGFLGLTGYYRKFIKGYGIISRPLTYLLKKDKFKWGLEAERAFQELKKAMLSAPVLALPDYNKPFVLETDASGQGVGVVLMQEGQPIAFMSKVLCPKNQALSINEKEFLAVLMAVQRWRYYLQ</sequence>
<name>A0A9N7RCP4_STRHE</name>
<keyword evidence="2" id="KW-0812">Transmembrane</keyword>
<feature type="domain" description="Reverse transcriptase/retrotransposon-derived protein RNase H-like" evidence="3">
    <location>
        <begin position="442"/>
        <end position="530"/>
    </location>
</feature>
<reference evidence="4" key="1">
    <citation type="submission" date="2019-12" db="EMBL/GenBank/DDBJ databases">
        <authorList>
            <person name="Scholes J."/>
        </authorList>
    </citation>
    <scope>NUCLEOTIDE SEQUENCE</scope>
</reference>
<organism evidence="4 5">
    <name type="scientific">Striga hermonthica</name>
    <name type="common">Purple witchweed</name>
    <name type="synonym">Buchnera hermonthica</name>
    <dbReference type="NCBI Taxonomy" id="68872"/>
    <lineage>
        <taxon>Eukaryota</taxon>
        <taxon>Viridiplantae</taxon>
        <taxon>Streptophyta</taxon>
        <taxon>Embryophyta</taxon>
        <taxon>Tracheophyta</taxon>
        <taxon>Spermatophyta</taxon>
        <taxon>Magnoliopsida</taxon>
        <taxon>eudicotyledons</taxon>
        <taxon>Gunneridae</taxon>
        <taxon>Pentapetalae</taxon>
        <taxon>asterids</taxon>
        <taxon>lamiids</taxon>
        <taxon>Lamiales</taxon>
        <taxon>Orobanchaceae</taxon>
        <taxon>Buchnereae</taxon>
        <taxon>Striga</taxon>
    </lineage>
</organism>
<evidence type="ECO:0000259" key="3">
    <source>
        <dbReference type="Pfam" id="PF17919"/>
    </source>
</evidence>
<feature type="compositionally biased region" description="Polar residues" evidence="1">
    <location>
        <begin position="177"/>
        <end position="193"/>
    </location>
</feature>
<feature type="compositionally biased region" description="Basic and acidic residues" evidence="1">
    <location>
        <begin position="166"/>
        <end position="176"/>
    </location>
</feature>
<keyword evidence="2" id="KW-0472">Membrane</keyword>
<dbReference type="InterPro" id="IPR043128">
    <property type="entry name" value="Rev_trsase/Diguanyl_cyclase"/>
</dbReference>
<dbReference type="Pfam" id="PF17919">
    <property type="entry name" value="RT_RNaseH_2"/>
    <property type="match status" value="1"/>
</dbReference>
<gene>
    <name evidence="4" type="ORF">SHERM_20466</name>
</gene>
<feature type="non-terminal residue" evidence="4">
    <location>
        <position position="1"/>
    </location>
</feature>
<feature type="transmembrane region" description="Helical" evidence="2">
    <location>
        <begin position="120"/>
        <end position="137"/>
    </location>
</feature>
<dbReference type="PANTHER" id="PTHR33064:SF40">
    <property type="entry name" value="REVERSE TRANSCRIPTASE_RETROTRANSPOSON-DERIVED PROTEIN RNASE H-LIKE DOMAIN-CONTAINING PROTEIN"/>
    <property type="match status" value="1"/>
</dbReference>
<dbReference type="SUPFAM" id="SSF56672">
    <property type="entry name" value="DNA/RNA polymerases"/>
    <property type="match status" value="1"/>
</dbReference>
<dbReference type="FunFam" id="3.30.70.270:FF:000020">
    <property type="entry name" value="Transposon Tf2-6 polyprotein-like Protein"/>
    <property type="match status" value="1"/>
</dbReference>
<dbReference type="Gene3D" id="3.30.70.270">
    <property type="match status" value="1"/>
</dbReference>
<keyword evidence="5" id="KW-1185">Reference proteome</keyword>
<dbReference type="InterPro" id="IPR043502">
    <property type="entry name" value="DNA/RNA_pol_sf"/>
</dbReference>
<proteinExistence type="predicted"/>
<dbReference type="InterPro" id="IPR041577">
    <property type="entry name" value="RT_RNaseH_2"/>
</dbReference>
<keyword evidence="2" id="KW-1133">Transmembrane helix</keyword>
<comment type="caution">
    <text evidence="4">The sequence shown here is derived from an EMBL/GenBank/DDBJ whole genome shotgun (WGS) entry which is preliminary data.</text>
</comment>
<feature type="non-terminal residue" evidence="4">
    <location>
        <position position="530"/>
    </location>
</feature>
<dbReference type="PANTHER" id="PTHR33064">
    <property type="entry name" value="POL PROTEIN"/>
    <property type="match status" value="1"/>
</dbReference>
<dbReference type="InterPro" id="IPR051320">
    <property type="entry name" value="Viral_Replic_Matur_Polypro"/>
</dbReference>
<protein>
    <submittedName>
        <fullName evidence="4">Uncharacterized mitochondrial protein AtMg00860</fullName>
    </submittedName>
</protein>
<evidence type="ECO:0000313" key="4">
    <source>
        <dbReference type="EMBL" id="CAA0823302.1"/>
    </source>
</evidence>
<evidence type="ECO:0000313" key="5">
    <source>
        <dbReference type="Proteomes" id="UP001153555"/>
    </source>
</evidence>
<dbReference type="Gene3D" id="3.10.20.370">
    <property type="match status" value="1"/>
</dbReference>
<accession>A0A9N7RCP4</accession>
<feature type="region of interest" description="Disordered" evidence="1">
    <location>
        <begin position="166"/>
        <end position="193"/>
    </location>
</feature>
<dbReference type="Proteomes" id="UP001153555">
    <property type="component" value="Unassembled WGS sequence"/>
</dbReference>
<dbReference type="OrthoDB" id="1303021at2759"/>
<evidence type="ECO:0000256" key="2">
    <source>
        <dbReference type="SAM" id="Phobius"/>
    </source>
</evidence>